<dbReference type="EMBL" id="CM042883">
    <property type="protein sequence ID" value="KAI4374632.1"/>
    <property type="molecule type" value="Genomic_DNA"/>
</dbReference>
<dbReference type="Proteomes" id="UP001057402">
    <property type="component" value="Chromosome 4"/>
</dbReference>
<proteinExistence type="predicted"/>
<evidence type="ECO:0000313" key="1">
    <source>
        <dbReference type="EMBL" id="KAI4374632.1"/>
    </source>
</evidence>
<sequence>MGMGSERKSKVEKPIRGMEEMIAAGLMGKGNECLLFQKHGIQELSGDDYFLKNHEFATWLTEEINIFFSDLSSEAARKLFLEFIKEWNKLKLESRYNEGITTGLRTARDWKINK</sequence>
<gene>
    <name evidence="1" type="ORF">MLD38_012604</name>
</gene>
<keyword evidence="2" id="KW-1185">Reference proteome</keyword>
<name>A0ACB9RF94_9MYRT</name>
<organism evidence="1 2">
    <name type="scientific">Melastoma candidum</name>
    <dbReference type="NCBI Taxonomy" id="119954"/>
    <lineage>
        <taxon>Eukaryota</taxon>
        <taxon>Viridiplantae</taxon>
        <taxon>Streptophyta</taxon>
        <taxon>Embryophyta</taxon>
        <taxon>Tracheophyta</taxon>
        <taxon>Spermatophyta</taxon>
        <taxon>Magnoliopsida</taxon>
        <taxon>eudicotyledons</taxon>
        <taxon>Gunneridae</taxon>
        <taxon>Pentapetalae</taxon>
        <taxon>rosids</taxon>
        <taxon>malvids</taxon>
        <taxon>Myrtales</taxon>
        <taxon>Melastomataceae</taxon>
        <taxon>Melastomatoideae</taxon>
        <taxon>Melastomateae</taxon>
        <taxon>Melastoma</taxon>
    </lineage>
</organism>
<protein>
    <submittedName>
        <fullName evidence="1">Uncharacterized protein</fullName>
    </submittedName>
</protein>
<accession>A0ACB9RF94</accession>
<reference evidence="2" key="1">
    <citation type="journal article" date="2023" name="Front. Plant Sci.">
        <title>Chromosomal-level genome assembly of Melastoma candidum provides insights into trichome evolution.</title>
        <authorList>
            <person name="Zhong Y."/>
            <person name="Wu W."/>
            <person name="Sun C."/>
            <person name="Zou P."/>
            <person name="Liu Y."/>
            <person name="Dai S."/>
            <person name="Zhou R."/>
        </authorList>
    </citation>
    <scope>NUCLEOTIDE SEQUENCE [LARGE SCALE GENOMIC DNA]</scope>
</reference>
<evidence type="ECO:0000313" key="2">
    <source>
        <dbReference type="Proteomes" id="UP001057402"/>
    </source>
</evidence>
<comment type="caution">
    <text evidence="1">The sequence shown here is derived from an EMBL/GenBank/DDBJ whole genome shotgun (WGS) entry which is preliminary data.</text>
</comment>